<keyword evidence="11" id="KW-0325">Glycoprotein</keyword>
<dbReference type="CDD" id="cd00057">
    <property type="entry name" value="FA58C"/>
    <property type="match status" value="1"/>
</dbReference>
<keyword evidence="8 13" id="KW-0472">Membrane</keyword>
<dbReference type="InterPro" id="IPR048525">
    <property type="entry name" value="DDR1-2_DS-like"/>
</dbReference>
<dbReference type="PANTHER" id="PTHR24416:SF580">
    <property type="entry name" value="DISCOIDIN DOMAIN RECEPTOR, ISOFORM F"/>
    <property type="match status" value="1"/>
</dbReference>
<evidence type="ECO:0000256" key="8">
    <source>
        <dbReference type="ARBA" id="ARBA00023136"/>
    </source>
</evidence>
<keyword evidence="6" id="KW-0067">ATP-binding</keyword>
<dbReference type="GeneID" id="108736878"/>
<sequence length="938" mass="106472">MCVHKRRRGCVTTVATPVIVTVPTLDGMEIYALKPTLLATAAFLLAFVSNTHTAHALDLAYCAYPLGMESGHIKDSNILASSTYDSASVGPHYGRLRTNKHGGAWCPRQMVSRDAKEFLEINLEELHVIRGARTQGRYGNGQGQEYAEEYMLEYWRSGFSKWVRWKNRKGKERLSGNTDTSSIVDQILDPPIIASKIRFVPYSDHVRTVCMRVEVVGCKSEDGLLSYSGPQGALRDDLNFTDKMYDGMQENGFLRNGLGQLVDGQIGPDNFKEDTSGLGMGYEWVGWRNDTSPWAGHPLEMLFEFDKVRNFSAIHFHVNNFFSKEVQIFSHAKAFFSVSGNVFGAEPVHFSYMPDVILEHARNVTIKLHHRIGRLLKVQLYFAARWILISEVSFTSVPVSGNFTDVEKDVKTKESEQEYPLQKDQIETTNIRNILRDVEKTSKKTETSKDSSHYLGFVIGFLVVIIMVLTAAIVFIIYRNKRLKKLALQTPPSHGETRFKNERKDFSASDVFEASNSSILATQQRDSMVQYAHIPDVVSKNNYFSDSTLVKPLLTSARDPPLLLEILPRPPSVPPPPDKYAFDPESNRLFSSETMTPISPSLSHTGNYQMNPQYLLRLNDRRHDSQHLDDTESPEEDGGEPVAMIPWEQLRIIEKLGASQNEEVHLCELTCDERAVPGDCRLVIVNCLKAASWRTTFLAEIRKLSRLKDLNVAELLGVSLQTEPIYYVREYGDMGDLCQFLQEHVAETTTPVSCNANKLSYGCLIYMATQVASGMKYLESVGVVHKDLAARNCLVGKRYSIKVSDMGSSRHLYIGDYCCFFDSVPLPIRWMAWESIILGKFTTKSDVWSFAVTLWEILTFAREQPFEEFSDERIIGIATCYYRDNGKYNLLPPPRGSSKEIYDLMCECWNRNDSDRPTFQEIHLFLQRKNLGYDPDLH</sequence>
<dbReference type="FunFam" id="1.10.510.10:FF:000053">
    <property type="entry name" value="Epithelial discoidin domain-containing receptor 1"/>
    <property type="match status" value="1"/>
</dbReference>
<evidence type="ECO:0000256" key="6">
    <source>
        <dbReference type="ARBA" id="ARBA00022840"/>
    </source>
</evidence>
<feature type="domain" description="F5/8 type C" evidence="15">
    <location>
        <begin position="62"/>
        <end position="218"/>
    </location>
</feature>
<dbReference type="Pfam" id="PF00754">
    <property type="entry name" value="F5_F8_type_C"/>
    <property type="match status" value="1"/>
</dbReference>
<dbReference type="InterPro" id="IPR008266">
    <property type="entry name" value="Tyr_kinase_AS"/>
</dbReference>
<keyword evidence="7 13" id="KW-1133">Transmembrane helix</keyword>
<dbReference type="OrthoDB" id="6071166at2759"/>
<evidence type="ECO:0000259" key="14">
    <source>
        <dbReference type="PROSITE" id="PS50011"/>
    </source>
</evidence>
<dbReference type="SMART" id="SM00231">
    <property type="entry name" value="FA58C"/>
    <property type="match status" value="1"/>
</dbReference>
<evidence type="ECO:0000256" key="4">
    <source>
        <dbReference type="ARBA" id="ARBA00022729"/>
    </source>
</evidence>
<reference evidence="17" key="1">
    <citation type="submission" date="2025-08" db="UniProtKB">
        <authorList>
            <consortium name="RefSeq"/>
        </authorList>
    </citation>
    <scope>IDENTIFICATION</scope>
    <source>
        <tissue evidence="17">Entire body</tissue>
    </source>
</reference>
<dbReference type="InterPro" id="IPR000421">
    <property type="entry name" value="FA58C"/>
</dbReference>
<dbReference type="InterPro" id="IPR001245">
    <property type="entry name" value="Ser-Thr/Tyr_kinase_cat_dom"/>
</dbReference>
<dbReference type="GO" id="GO:0005886">
    <property type="term" value="C:plasma membrane"/>
    <property type="evidence" value="ECO:0007669"/>
    <property type="project" value="UniProtKB-SubCell"/>
</dbReference>
<evidence type="ECO:0000256" key="11">
    <source>
        <dbReference type="ARBA" id="ARBA00023180"/>
    </source>
</evidence>
<accession>A0A1W4WWS7</accession>
<organism evidence="16 17">
    <name type="scientific">Agrilus planipennis</name>
    <name type="common">Emerald ash borer</name>
    <name type="synonym">Agrilus marcopoli</name>
    <dbReference type="NCBI Taxonomy" id="224129"/>
    <lineage>
        <taxon>Eukaryota</taxon>
        <taxon>Metazoa</taxon>
        <taxon>Ecdysozoa</taxon>
        <taxon>Arthropoda</taxon>
        <taxon>Hexapoda</taxon>
        <taxon>Insecta</taxon>
        <taxon>Pterygota</taxon>
        <taxon>Neoptera</taxon>
        <taxon>Endopterygota</taxon>
        <taxon>Coleoptera</taxon>
        <taxon>Polyphaga</taxon>
        <taxon>Elateriformia</taxon>
        <taxon>Buprestoidea</taxon>
        <taxon>Buprestidae</taxon>
        <taxon>Agrilinae</taxon>
        <taxon>Agrilus</taxon>
    </lineage>
</organism>
<dbReference type="InParanoid" id="A0A1W4WWS7"/>
<dbReference type="FunCoup" id="A0A1W4WWS7">
    <property type="interactions" value="14"/>
</dbReference>
<dbReference type="GO" id="GO:0038062">
    <property type="term" value="F:protein tyrosine kinase collagen receptor activity"/>
    <property type="evidence" value="ECO:0007669"/>
    <property type="project" value="TreeGrafter"/>
</dbReference>
<evidence type="ECO:0000259" key="15">
    <source>
        <dbReference type="PROSITE" id="PS50022"/>
    </source>
</evidence>
<keyword evidence="5" id="KW-0547">Nucleotide-binding</keyword>
<dbReference type="GO" id="GO:0005524">
    <property type="term" value="F:ATP binding"/>
    <property type="evidence" value="ECO:0007669"/>
    <property type="project" value="UniProtKB-KW"/>
</dbReference>
<evidence type="ECO:0000313" key="17">
    <source>
        <dbReference type="RefSeq" id="XP_018324972.1"/>
    </source>
</evidence>
<evidence type="ECO:0000256" key="10">
    <source>
        <dbReference type="ARBA" id="ARBA00023170"/>
    </source>
</evidence>
<evidence type="ECO:0000256" key="1">
    <source>
        <dbReference type="ARBA" id="ARBA00004251"/>
    </source>
</evidence>
<dbReference type="Gene3D" id="3.30.200.20">
    <property type="entry name" value="Phosphorylase Kinase, domain 1"/>
    <property type="match status" value="1"/>
</dbReference>
<dbReference type="SUPFAM" id="SSF49785">
    <property type="entry name" value="Galactose-binding domain-like"/>
    <property type="match status" value="1"/>
</dbReference>
<dbReference type="Pfam" id="PF21114">
    <property type="entry name" value="DDR1-2_DS-like"/>
    <property type="match status" value="1"/>
</dbReference>
<dbReference type="GO" id="GO:0048680">
    <property type="term" value="P:positive regulation of axon regeneration"/>
    <property type="evidence" value="ECO:0007669"/>
    <property type="project" value="UniProtKB-ARBA"/>
</dbReference>
<dbReference type="InterPro" id="IPR011009">
    <property type="entry name" value="Kinase-like_dom_sf"/>
</dbReference>
<dbReference type="RefSeq" id="XP_018324972.1">
    <property type="nucleotide sequence ID" value="XM_018469470.2"/>
</dbReference>
<dbReference type="Gene3D" id="1.10.510.10">
    <property type="entry name" value="Transferase(Phosphotransferase) domain 1"/>
    <property type="match status" value="1"/>
</dbReference>
<dbReference type="Gene3D" id="2.60.120.260">
    <property type="entry name" value="Galactose-binding domain-like"/>
    <property type="match status" value="1"/>
</dbReference>
<evidence type="ECO:0000256" key="13">
    <source>
        <dbReference type="SAM" id="Phobius"/>
    </source>
</evidence>
<dbReference type="SUPFAM" id="SSF56112">
    <property type="entry name" value="Protein kinase-like (PK-like)"/>
    <property type="match status" value="1"/>
</dbReference>
<dbReference type="GO" id="GO:0043235">
    <property type="term" value="C:receptor complex"/>
    <property type="evidence" value="ECO:0007669"/>
    <property type="project" value="TreeGrafter"/>
</dbReference>
<gene>
    <name evidence="17" type="primary">LOC108736878</name>
</gene>
<keyword evidence="3 13" id="KW-0812">Transmembrane</keyword>
<comment type="similarity">
    <text evidence="12">Belongs to the protein kinase superfamily. Tyr protein kinase family. Insulin receptor subfamily.</text>
</comment>
<keyword evidence="2" id="KW-1003">Cell membrane</keyword>
<dbReference type="GO" id="GO:0051897">
    <property type="term" value="P:positive regulation of phosphatidylinositol 3-kinase/protein kinase B signal transduction"/>
    <property type="evidence" value="ECO:0007669"/>
    <property type="project" value="TreeGrafter"/>
</dbReference>
<evidence type="ECO:0000256" key="2">
    <source>
        <dbReference type="ARBA" id="ARBA00022475"/>
    </source>
</evidence>
<dbReference type="InterPro" id="IPR050122">
    <property type="entry name" value="RTK"/>
</dbReference>
<dbReference type="PROSITE" id="PS00109">
    <property type="entry name" value="PROTEIN_KINASE_TYR"/>
    <property type="match status" value="1"/>
</dbReference>
<evidence type="ECO:0000256" key="3">
    <source>
        <dbReference type="ARBA" id="ARBA00022692"/>
    </source>
</evidence>
<evidence type="ECO:0000256" key="7">
    <source>
        <dbReference type="ARBA" id="ARBA00022989"/>
    </source>
</evidence>
<feature type="domain" description="Protein kinase" evidence="14">
    <location>
        <begin position="650"/>
        <end position="926"/>
    </location>
</feature>
<evidence type="ECO:0000256" key="5">
    <source>
        <dbReference type="ARBA" id="ARBA00022741"/>
    </source>
</evidence>
<proteinExistence type="inferred from homology"/>
<keyword evidence="10" id="KW-0675">Receptor</keyword>
<name>A0A1W4WWS7_AGRPL</name>
<dbReference type="PANTHER" id="PTHR24416">
    <property type="entry name" value="TYROSINE-PROTEIN KINASE RECEPTOR"/>
    <property type="match status" value="1"/>
</dbReference>
<dbReference type="PROSITE" id="PS50022">
    <property type="entry name" value="FA58C_3"/>
    <property type="match status" value="1"/>
</dbReference>
<dbReference type="Gene3D" id="2.60.120.1190">
    <property type="match status" value="1"/>
</dbReference>
<keyword evidence="4" id="KW-0732">Signal</keyword>
<dbReference type="AlphaFoldDB" id="A0A1W4WWS7"/>
<protein>
    <submittedName>
        <fullName evidence="17">Discoidin domain-containing receptor 2-like isoform X1</fullName>
    </submittedName>
</protein>
<dbReference type="KEGG" id="apln:108736878"/>
<feature type="transmembrane region" description="Helical" evidence="13">
    <location>
        <begin position="454"/>
        <end position="478"/>
    </location>
</feature>
<keyword evidence="9" id="KW-1015">Disulfide bond</keyword>
<evidence type="ECO:0000256" key="9">
    <source>
        <dbReference type="ARBA" id="ARBA00023157"/>
    </source>
</evidence>
<comment type="subcellular location">
    <subcellularLocation>
        <location evidence="1">Cell membrane</location>
        <topology evidence="1">Single-pass type I membrane protein</topology>
    </subcellularLocation>
</comment>
<dbReference type="InterPro" id="IPR008979">
    <property type="entry name" value="Galactose-bd-like_sf"/>
</dbReference>
<dbReference type="Proteomes" id="UP000192223">
    <property type="component" value="Unplaced"/>
</dbReference>
<keyword evidence="16" id="KW-1185">Reference proteome</keyword>
<dbReference type="GO" id="GO:0005518">
    <property type="term" value="F:collagen binding"/>
    <property type="evidence" value="ECO:0007669"/>
    <property type="project" value="TreeGrafter"/>
</dbReference>
<evidence type="ECO:0000313" key="16">
    <source>
        <dbReference type="Proteomes" id="UP000192223"/>
    </source>
</evidence>
<dbReference type="PROSITE" id="PS01286">
    <property type="entry name" value="FA58C_2"/>
    <property type="match status" value="1"/>
</dbReference>
<dbReference type="PRINTS" id="PR00109">
    <property type="entry name" value="TYRKINASE"/>
</dbReference>
<dbReference type="InterPro" id="IPR000719">
    <property type="entry name" value="Prot_kinase_dom"/>
</dbReference>
<evidence type="ECO:0000256" key="12">
    <source>
        <dbReference type="ARBA" id="ARBA00061639"/>
    </source>
</evidence>
<dbReference type="PROSITE" id="PS50011">
    <property type="entry name" value="PROTEIN_KINASE_DOM"/>
    <property type="match status" value="1"/>
</dbReference>
<dbReference type="FunFam" id="2.60.120.260:FF:000007">
    <property type="entry name" value="Discoidin domain receptor tyrosine kinase 1"/>
    <property type="match status" value="1"/>
</dbReference>
<dbReference type="Pfam" id="PF07714">
    <property type="entry name" value="PK_Tyr_Ser-Thr"/>
    <property type="match status" value="1"/>
</dbReference>